<reference evidence="1" key="2">
    <citation type="submission" date="2020-09" db="EMBL/GenBank/DDBJ databases">
        <authorList>
            <person name="Sun Q."/>
            <person name="Zhou Y."/>
        </authorList>
    </citation>
    <scope>NUCLEOTIDE SEQUENCE</scope>
    <source>
        <strain evidence="1">CGMCC 1.16548</strain>
    </source>
</reference>
<organism evidence="1 2">
    <name type="scientific">Pseudolysinimonas yzui</name>
    <dbReference type="NCBI Taxonomy" id="2708254"/>
    <lineage>
        <taxon>Bacteria</taxon>
        <taxon>Bacillati</taxon>
        <taxon>Actinomycetota</taxon>
        <taxon>Actinomycetes</taxon>
        <taxon>Micrococcales</taxon>
        <taxon>Microbacteriaceae</taxon>
        <taxon>Pseudolysinimonas</taxon>
    </lineage>
</organism>
<reference evidence="1" key="1">
    <citation type="journal article" date="2014" name="Int. J. Syst. Evol. Microbiol.">
        <title>Complete genome sequence of Corynebacterium casei LMG S-19264T (=DSM 44701T), isolated from a smear-ripened cheese.</title>
        <authorList>
            <consortium name="US DOE Joint Genome Institute (JGI-PGF)"/>
            <person name="Walter F."/>
            <person name="Albersmeier A."/>
            <person name="Kalinowski J."/>
            <person name="Ruckert C."/>
        </authorList>
    </citation>
    <scope>NUCLEOTIDE SEQUENCE</scope>
    <source>
        <strain evidence="1">CGMCC 1.16548</strain>
    </source>
</reference>
<evidence type="ECO:0000313" key="2">
    <source>
        <dbReference type="Proteomes" id="UP000617531"/>
    </source>
</evidence>
<dbReference type="RefSeq" id="WP_191282547.1">
    <property type="nucleotide sequence ID" value="NZ_BNAI01000002.1"/>
</dbReference>
<dbReference type="EMBL" id="BNAI01000002">
    <property type="protein sequence ID" value="GHF12543.1"/>
    <property type="molecule type" value="Genomic_DNA"/>
</dbReference>
<evidence type="ECO:0000313" key="1">
    <source>
        <dbReference type="EMBL" id="GHF12543.1"/>
    </source>
</evidence>
<proteinExistence type="predicted"/>
<keyword evidence="2" id="KW-1185">Reference proteome</keyword>
<gene>
    <name evidence="1" type="ORF">GCM10011600_11650</name>
</gene>
<comment type="caution">
    <text evidence="1">The sequence shown here is derived from an EMBL/GenBank/DDBJ whole genome shotgun (WGS) entry which is preliminary data.</text>
</comment>
<protein>
    <submittedName>
        <fullName evidence="1">Uncharacterized protein</fullName>
    </submittedName>
</protein>
<dbReference type="Proteomes" id="UP000617531">
    <property type="component" value="Unassembled WGS sequence"/>
</dbReference>
<dbReference type="AlphaFoldDB" id="A0A8J3GPL9"/>
<name>A0A8J3GPL9_9MICO</name>
<accession>A0A8J3GPL9</accession>
<sequence>MADRFRDDTDLEYFLPTPIWPPALKQPARPPALVHLDTAQWIRFARVLRGDELPAYASLLEALREAVGDGRARIAMSGSQYREIIKVKDPAKRGKLAAVVEELTDFTYITSHLDVVKLELQASLDAITGTTGHNWMPIDLIGTSALNVMGRVGGLKIQEGDEDITERLLAEDPTWAERIADMNRQAERMLLSGPSDEEAAEMRPEGYEPEASEQMMIDNAILEEAWARQIDKYRATHRVRDLVLWRHLHLELLDMIVREQLVRGIRVDDIFSDPVGGARFVLGMPSSAVTVSMKAQYHQDPSRRWTANDLYDFDALALSIPYCDVVFADASARDAAIRRGLDRHFGTRMPRRPEDLTALLRGLASVEPSRKPEPGQSPLLE</sequence>